<dbReference type="AlphaFoldDB" id="A0A8H6XX02"/>
<comment type="caution">
    <text evidence="2">The sequence shown here is derived from an EMBL/GenBank/DDBJ whole genome shotgun (WGS) entry which is preliminary data.</text>
</comment>
<proteinExistence type="predicted"/>
<dbReference type="InterPro" id="IPR051128">
    <property type="entry name" value="EgtD_Methyltrsf_superfamily"/>
</dbReference>
<dbReference type="EMBL" id="JACAZI010000010">
    <property type="protein sequence ID" value="KAF7349800.1"/>
    <property type="molecule type" value="Genomic_DNA"/>
</dbReference>
<name>A0A8H6XX02_9AGAR</name>
<evidence type="ECO:0000313" key="3">
    <source>
        <dbReference type="Proteomes" id="UP000620124"/>
    </source>
</evidence>
<feature type="domain" description="DinB-like" evidence="1">
    <location>
        <begin position="108"/>
        <end position="228"/>
    </location>
</feature>
<organism evidence="2 3">
    <name type="scientific">Mycena venus</name>
    <dbReference type="NCBI Taxonomy" id="2733690"/>
    <lineage>
        <taxon>Eukaryota</taxon>
        <taxon>Fungi</taxon>
        <taxon>Dikarya</taxon>
        <taxon>Basidiomycota</taxon>
        <taxon>Agaricomycotina</taxon>
        <taxon>Agaricomycetes</taxon>
        <taxon>Agaricomycetidae</taxon>
        <taxon>Agaricales</taxon>
        <taxon>Marasmiineae</taxon>
        <taxon>Mycenaceae</taxon>
        <taxon>Mycena</taxon>
    </lineage>
</organism>
<dbReference type="OrthoDB" id="659at2759"/>
<reference evidence="2" key="1">
    <citation type="submission" date="2020-05" db="EMBL/GenBank/DDBJ databases">
        <title>Mycena genomes resolve the evolution of fungal bioluminescence.</title>
        <authorList>
            <person name="Tsai I.J."/>
        </authorList>
    </citation>
    <scope>NUCLEOTIDE SEQUENCE</scope>
    <source>
        <strain evidence="2">CCC161011</strain>
    </source>
</reference>
<sequence>MTYKWALLAALDTGISWNANLEIQVEKLLEKPLRSAYGSRPSTLVVVIDALDELDDENATKDLLRRLVAVSGIFVLISRLQISDVFSGFMISRPILSQLIGPSMLMQKPIDLRHICLFYLSHIPTFLDIHLSRLLQEPNTEPDAFKYIFERGIDPDLEDRTVCHPHPEVPQKDEDWPSPLSILQFQAHVRARILKLYEDIDAGTRPMTRQVGRVLFMTFEHEAMHVETLLYKLLQRAGTGTIPPPGFTPPSWESLAETWNSASEPDSESSAVTLGPTTITLGHDDNEADDALAGDVAGHEFGWDNEHHQEKHPMVIRLD</sequence>
<dbReference type="PANTHER" id="PTHR43397">
    <property type="entry name" value="ERGOTHIONEINE BIOSYNTHESIS PROTEIN 1"/>
    <property type="match status" value="1"/>
</dbReference>
<dbReference type="Pfam" id="PF12867">
    <property type="entry name" value="DinB_2"/>
    <property type="match status" value="1"/>
</dbReference>
<dbReference type="PANTHER" id="PTHR43397:SF1">
    <property type="entry name" value="ERGOTHIONEINE BIOSYNTHESIS PROTEIN 1"/>
    <property type="match status" value="1"/>
</dbReference>
<evidence type="ECO:0000313" key="2">
    <source>
        <dbReference type="EMBL" id="KAF7349800.1"/>
    </source>
</evidence>
<dbReference type="Proteomes" id="UP000620124">
    <property type="component" value="Unassembled WGS sequence"/>
</dbReference>
<accession>A0A8H6XX02</accession>
<dbReference type="InterPro" id="IPR024775">
    <property type="entry name" value="DinB-like"/>
</dbReference>
<protein>
    <submittedName>
        <fullName evidence="2">DUF323 domain-containing protein</fullName>
    </submittedName>
</protein>
<evidence type="ECO:0000259" key="1">
    <source>
        <dbReference type="Pfam" id="PF12867"/>
    </source>
</evidence>
<keyword evidence="3" id="KW-1185">Reference proteome</keyword>
<gene>
    <name evidence="2" type="ORF">MVEN_01280100</name>
</gene>